<evidence type="ECO:0000256" key="3">
    <source>
        <dbReference type="ARBA" id="ARBA00022842"/>
    </source>
</evidence>
<name>A0A060PYV1_HELPX</name>
<feature type="binding site" evidence="7">
    <location>
        <position position="50"/>
    </location>
    <ligand>
        <name>L-tryptophan</name>
        <dbReference type="ChEBI" id="CHEBI:57912"/>
    </ligand>
</feature>
<evidence type="ECO:0000256" key="4">
    <source>
        <dbReference type="ARBA" id="ARBA00023239"/>
    </source>
</evidence>
<evidence type="ECO:0000256" key="2">
    <source>
        <dbReference type="ARBA" id="ARBA00022723"/>
    </source>
</evidence>
<dbReference type="InterPro" id="IPR019999">
    <property type="entry name" value="Anth_synth_I-like"/>
</dbReference>
<dbReference type="InterPro" id="IPR006805">
    <property type="entry name" value="Anth_synth_I_N"/>
</dbReference>
<feature type="binding site" evidence="7">
    <location>
        <position position="473"/>
    </location>
    <ligand>
        <name>chorismate</name>
        <dbReference type="ChEBI" id="CHEBI:29748"/>
    </ligand>
</feature>
<dbReference type="InterPro" id="IPR015890">
    <property type="entry name" value="Chorismate_C"/>
</dbReference>
<evidence type="ECO:0000259" key="10">
    <source>
        <dbReference type="Pfam" id="PF04715"/>
    </source>
</evidence>
<feature type="binding site" evidence="7">
    <location>
        <begin position="487"/>
        <end position="489"/>
    </location>
    <ligand>
        <name>chorismate</name>
        <dbReference type="ChEBI" id="CHEBI:29748"/>
    </ligand>
</feature>
<keyword evidence="6 7" id="KW-0028">Amino-acid biosynthesis</keyword>
<dbReference type="GO" id="GO:0000162">
    <property type="term" value="P:L-tryptophan biosynthetic process"/>
    <property type="evidence" value="ECO:0007669"/>
    <property type="project" value="UniProtKB-UniPathway"/>
</dbReference>
<dbReference type="PRINTS" id="PR00095">
    <property type="entry name" value="ANTSNTHASEI"/>
</dbReference>
<feature type="binding site" evidence="7">
    <location>
        <begin position="334"/>
        <end position="335"/>
    </location>
    <ligand>
        <name>chorismate</name>
        <dbReference type="ChEBI" id="CHEBI:29748"/>
    </ligand>
</feature>
<gene>
    <name evidence="11" type="ORF">NY40_0273</name>
</gene>
<dbReference type="NCBIfam" id="TIGR00565">
    <property type="entry name" value="trpE_proteo"/>
    <property type="match status" value="1"/>
</dbReference>
<dbReference type="Gene3D" id="3.60.120.10">
    <property type="entry name" value="Anthranilate synthase"/>
    <property type="match status" value="1"/>
</dbReference>
<evidence type="ECO:0000256" key="6">
    <source>
        <dbReference type="PIRNR" id="PIRNR001373"/>
    </source>
</evidence>
<comment type="catalytic activity">
    <reaction evidence="5 6">
        <text>chorismate + L-glutamine = anthranilate + pyruvate + L-glutamate + H(+)</text>
        <dbReference type="Rhea" id="RHEA:21732"/>
        <dbReference type="ChEBI" id="CHEBI:15361"/>
        <dbReference type="ChEBI" id="CHEBI:15378"/>
        <dbReference type="ChEBI" id="CHEBI:16567"/>
        <dbReference type="ChEBI" id="CHEBI:29748"/>
        <dbReference type="ChEBI" id="CHEBI:29985"/>
        <dbReference type="ChEBI" id="CHEBI:58359"/>
        <dbReference type="EC" id="4.1.3.27"/>
    </reaction>
</comment>
<comment type="pathway">
    <text evidence="6">Amino-acid biosynthesis; L-tryptophan biosynthesis; L-tryptophan from chorismate: step 1/5.</text>
</comment>
<dbReference type="EMBL" id="AP014523">
    <property type="protein sequence ID" value="BAO97296.1"/>
    <property type="molecule type" value="Genomic_DNA"/>
</dbReference>
<sequence length="519" mass="58937">MPIYLFLVEYEFIFNIKKLMISLIEKAPYIPYPLALYEQLEREHTLLFESAEIESKAHTKSLLMAKACLKLICNHNIVTITSLTPNGGAFLQKLSAFFKTPIQDNALTLTYTKNKKTQDEFLKLFEPSPFDALRGLFKSVKTKPKHPFTLLSAGVFSFEMLNFFEDLPHLKAQDNTAHDFIFYVAQNLIIIDHKEKSAEILGACFDERFKTEIAKELQDLKELAKNIKSDFIPKKAKQSTEVSVNCDDSEFEKKALSLQEEIKKGEIFQAVLSRSFYMECLEGLSAYYHLKLSNPSPYMFYIKDSDFILFGASPESALKYNALTNTAEIYPIAGTRLRGKDKQGNIDYDLDSKMEFDLQHDYKERAEHIMLVDLARNDMARVSKKRYCDKLLKVDKYSNVMHLVSRVVGELKKGCDSLHAYRSFMNAGTLSGAPKISAIRLIYQLEKQRRGSYGGSVGYLNSESSMDSCITIRSCFVKNNRAVIQAGAGIVLDSVPQNEANETRAKAQALIDAIRKTSL</sequence>
<keyword evidence="6" id="KW-0057">Aromatic amino acid biosynthesis</keyword>
<dbReference type="PIRSF" id="PIRSF001373">
    <property type="entry name" value="TrpE"/>
    <property type="match status" value="1"/>
</dbReference>
<evidence type="ECO:0000256" key="8">
    <source>
        <dbReference type="PIRSR" id="PIRSR001373-2"/>
    </source>
</evidence>
<dbReference type="PANTHER" id="PTHR11236">
    <property type="entry name" value="AMINOBENZOATE/ANTHRANILATE SYNTHASE"/>
    <property type="match status" value="1"/>
</dbReference>
<evidence type="ECO:0000256" key="7">
    <source>
        <dbReference type="PIRSR" id="PIRSR001373-1"/>
    </source>
</evidence>
<keyword evidence="6 7" id="KW-0822">Tryptophan biosynthesis</keyword>
<dbReference type="AlphaFoldDB" id="A0A060PYV1"/>
<dbReference type="InterPro" id="IPR005801">
    <property type="entry name" value="ADC_synthase"/>
</dbReference>
<dbReference type="Proteomes" id="UP000031662">
    <property type="component" value="Chromosome"/>
</dbReference>
<evidence type="ECO:0000256" key="5">
    <source>
        <dbReference type="ARBA" id="ARBA00047683"/>
    </source>
</evidence>
<feature type="binding site" evidence="7">
    <location>
        <begin position="297"/>
        <end position="299"/>
    </location>
    <ligand>
        <name>L-tryptophan</name>
        <dbReference type="ChEBI" id="CHEBI:57912"/>
    </ligand>
</feature>
<dbReference type="UniPathway" id="UPA00035">
    <property type="reaction ID" value="UER00040"/>
</dbReference>
<dbReference type="EC" id="4.1.3.27" evidence="6"/>
<feature type="domain" description="Anthranilate synthase component I N-terminal" evidence="10">
    <location>
        <begin position="33"/>
        <end position="197"/>
    </location>
</feature>
<comment type="similarity">
    <text evidence="1 6">Belongs to the anthranilate synthase component I family.</text>
</comment>
<feature type="binding site" evidence="7">
    <location>
        <position position="453"/>
    </location>
    <ligand>
        <name>chorismate</name>
        <dbReference type="ChEBI" id="CHEBI:29748"/>
    </ligand>
</feature>
<feature type="domain" description="Chorismate-utilising enzyme C-terminal" evidence="9">
    <location>
        <begin position="249"/>
        <end position="506"/>
    </location>
</feature>
<dbReference type="NCBIfam" id="NF010079">
    <property type="entry name" value="PRK13564.1"/>
    <property type="match status" value="1"/>
</dbReference>
<feature type="binding site" evidence="8">
    <location>
        <position position="502"/>
    </location>
    <ligand>
        <name>Mg(2+)</name>
        <dbReference type="ChEBI" id="CHEBI:18420"/>
    </ligand>
</feature>
<dbReference type="Pfam" id="PF00425">
    <property type="entry name" value="Chorismate_bind"/>
    <property type="match status" value="1"/>
</dbReference>
<comment type="cofactor">
    <cofactor evidence="8">
        <name>Mg(2+)</name>
        <dbReference type="ChEBI" id="CHEBI:18420"/>
    </cofactor>
    <text evidence="8">Binds 1 Mg(2+) ion per subunit.</text>
</comment>
<organism evidence="11 12">
    <name type="scientific">Helicobacter pylori NY40</name>
    <dbReference type="NCBI Taxonomy" id="1426844"/>
    <lineage>
        <taxon>Bacteria</taxon>
        <taxon>Pseudomonadati</taxon>
        <taxon>Campylobacterota</taxon>
        <taxon>Epsilonproteobacteria</taxon>
        <taxon>Campylobacterales</taxon>
        <taxon>Helicobacteraceae</taxon>
        <taxon>Helicobacter</taxon>
    </lineage>
</organism>
<feature type="binding site" evidence="8">
    <location>
        <position position="367"/>
    </location>
    <ligand>
        <name>Mg(2+)</name>
        <dbReference type="ChEBI" id="CHEBI:18420"/>
    </ligand>
</feature>
<evidence type="ECO:0000313" key="11">
    <source>
        <dbReference type="EMBL" id="BAO97296.1"/>
    </source>
</evidence>
<keyword evidence="2 8" id="KW-0479">Metal-binding</keyword>
<accession>A0A060PYV1</accession>
<reference evidence="11 12" key="1">
    <citation type="submission" date="2013-11" db="EMBL/GenBank/DDBJ databases">
        <title>Estimation of Helicobacter pylori bacteriophage ecology using H. pylori isolates.</title>
        <authorList>
            <person name="Uchiyama J."/>
            <person name="Takemura-Uchiyama I."/>
            <person name="Ujihara T."/>
            <person name="Matsuzaki S."/>
        </authorList>
    </citation>
    <scope>NUCLEOTIDE SEQUENCE [LARGE SCALE GENOMIC DNA]</scope>
    <source>
        <strain evidence="11 12">NY40</strain>
    </source>
</reference>
<proteinExistence type="inferred from homology"/>
<evidence type="ECO:0000259" key="9">
    <source>
        <dbReference type="Pfam" id="PF00425"/>
    </source>
</evidence>
<keyword evidence="3 8" id="KW-0460">Magnesium</keyword>
<keyword evidence="4 6" id="KW-0456">Lyase</keyword>
<evidence type="ECO:0000313" key="12">
    <source>
        <dbReference type="Proteomes" id="UP000031662"/>
    </source>
</evidence>
<dbReference type="HOGENOM" id="CLU_006493_9_4_7"/>
<dbReference type="Pfam" id="PF04715">
    <property type="entry name" value="Anth_synt_I_N"/>
    <property type="match status" value="1"/>
</dbReference>
<dbReference type="SUPFAM" id="SSF56322">
    <property type="entry name" value="ADC synthase"/>
    <property type="match status" value="1"/>
</dbReference>
<dbReference type="GO" id="GO:0004049">
    <property type="term" value="F:anthranilate synthase activity"/>
    <property type="evidence" value="ECO:0007669"/>
    <property type="project" value="UniProtKB-EC"/>
</dbReference>
<dbReference type="InterPro" id="IPR005257">
    <property type="entry name" value="Anth_synth_I_TrpE"/>
</dbReference>
<protein>
    <recommendedName>
        <fullName evidence="6">Anthranilate synthase component 1</fullName>
        <ecNumber evidence="6">4.1.3.27</ecNumber>
    </recommendedName>
</protein>
<dbReference type="GO" id="GO:0046872">
    <property type="term" value="F:metal ion binding"/>
    <property type="evidence" value="ECO:0007669"/>
    <property type="project" value="UniProtKB-KW"/>
</dbReference>
<evidence type="ECO:0000256" key="1">
    <source>
        <dbReference type="ARBA" id="ARBA00009562"/>
    </source>
</evidence>
<dbReference type="PANTHER" id="PTHR11236:SF49">
    <property type="entry name" value="ANTHRANILATE SYNTHASE COMPONENT 1"/>
    <property type="match status" value="1"/>
</dbReference>